<organism evidence="4 5">
    <name type="scientific">Perca flavescens</name>
    <name type="common">American yellow perch</name>
    <name type="synonym">Morone flavescens</name>
    <dbReference type="NCBI Taxonomy" id="8167"/>
    <lineage>
        <taxon>Eukaryota</taxon>
        <taxon>Metazoa</taxon>
        <taxon>Chordata</taxon>
        <taxon>Craniata</taxon>
        <taxon>Vertebrata</taxon>
        <taxon>Euteleostomi</taxon>
        <taxon>Actinopterygii</taxon>
        <taxon>Neopterygii</taxon>
        <taxon>Teleostei</taxon>
        <taxon>Neoteleostei</taxon>
        <taxon>Acanthomorphata</taxon>
        <taxon>Eupercaria</taxon>
        <taxon>Perciformes</taxon>
        <taxon>Percoidei</taxon>
        <taxon>Percidae</taxon>
        <taxon>Percinae</taxon>
        <taxon>Perca</taxon>
    </lineage>
</organism>
<evidence type="ECO:0000256" key="2">
    <source>
        <dbReference type="ARBA" id="ARBA00023043"/>
    </source>
</evidence>
<dbReference type="SMART" id="SM00248">
    <property type="entry name" value="ANK"/>
    <property type="match status" value="3"/>
</dbReference>
<dbReference type="PROSITE" id="PS50088">
    <property type="entry name" value="ANK_REPEAT"/>
    <property type="match status" value="1"/>
</dbReference>
<dbReference type="InterPro" id="IPR002110">
    <property type="entry name" value="Ankyrin_rpt"/>
</dbReference>
<keyword evidence="5" id="KW-1185">Reference proteome</keyword>
<dbReference type="Gene3D" id="1.20.1270.10">
    <property type="match status" value="1"/>
</dbReference>
<dbReference type="PANTHER" id="PTHR24189:SF50">
    <property type="entry name" value="ANKYRIN REPEAT AND SOCS BOX PROTEIN 2"/>
    <property type="match status" value="1"/>
</dbReference>
<dbReference type="InterPro" id="IPR036770">
    <property type="entry name" value="Ankyrin_rpt-contain_sf"/>
</dbReference>
<dbReference type="EMBL" id="SCKG01000012">
    <property type="protein sequence ID" value="TDH06320.1"/>
    <property type="molecule type" value="Genomic_DNA"/>
</dbReference>
<dbReference type="PANTHER" id="PTHR24189">
    <property type="entry name" value="MYOTROPHIN"/>
    <property type="match status" value="1"/>
</dbReference>
<dbReference type="InterPro" id="IPR029048">
    <property type="entry name" value="HSP70_C_sf"/>
</dbReference>
<dbReference type="AlphaFoldDB" id="A0A484CQX6"/>
<keyword evidence="1" id="KW-0677">Repeat</keyword>
<gene>
    <name evidence="4" type="ORF">EPR50_G00130890</name>
</gene>
<feature type="repeat" description="ANK" evidence="3">
    <location>
        <begin position="78"/>
        <end position="110"/>
    </location>
</feature>
<evidence type="ECO:0000256" key="3">
    <source>
        <dbReference type="PROSITE-ProRule" id="PRU00023"/>
    </source>
</evidence>
<comment type="caution">
    <text evidence="4">The sequence shown here is derived from an EMBL/GenBank/DDBJ whole genome shotgun (WGS) entry which is preliminary data.</text>
</comment>
<name>A0A484CQX6_PERFV</name>
<proteinExistence type="predicted"/>
<dbReference type="Proteomes" id="UP000295070">
    <property type="component" value="Chromosome 12"/>
</dbReference>
<dbReference type="InterPro" id="IPR050745">
    <property type="entry name" value="Multifunctional_regulatory"/>
</dbReference>
<keyword evidence="2 3" id="KW-0040">ANK repeat</keyword>
<dbReference type="Gene3D" id="1.25.40.20">
    <property type="entry name" value="Ankyrin repeat-containing domain"/>
    <property type="match status" value="1"/>
</dbReference>
<dbReference type="STRING" id="8167.A0A484CQX6"/>
<evidence type="ECO:0000313" key="5">
    <source>
        <dbReference type="Proteomes" id="UP000295070"/>
    </source>
</evidence>
<accession>A0A484CQX6</accession>
<evidence type="ECO:0000313" key="4">
    <source>
        <dbReference type="EMBL" id="TDH06320.1"/>
    </source>
</evidence>
<dbReference type="SUPFAM" id="SSF48403">
    <property type="entry name" value="Ankyrin repeat"/>
    <property type="match status" value="1"/>
</dbReference>
<evidence type="ECO:0000256" key="1">
    <source>
        <dbReference type="ARBA" id="ARBA00022737"/>
    </source>
</evidence>
<dbReference type="SUPFAM" id="SSF100934">
    <property type="entry name" value="Heat shock protein 70kD (HSP70), C-terminal subdomain"/>
    <property type="match status" value="1"/>
</dbReference>
<reference evidence="4 5" key="1">
    <citation type="submission" date="2019-01" db="EMBL/GenBank/DDBJ databases">
        <title>A chromosome-scale genome assembly of the yellow perch, Perca flavescens.</title>
        <authorList>
            <person name="Feron R."/>
            <person name="Morvezen R."/>
            <person name="Bestin A."/>
            <person name="Haffray P."/>
            <person name="Klopp C."/>
            <person name="Zahm M."/>
            <person name="Cabau C."/>
            <person name="Roques C."/>
            <person name="Donnadieu C."/>
            <person name="Bouchez O."/>
            <person name="Christie M."/>
            <person name="Larson W."/>
            <person name="Guiguen Y."/>
        </authorList>
    </citation>
    <scope>NUCLEOTIDE SEQUENCE [LARGE SCALE GENOMIC DNA]</scope>
    <source>
        <strain evidence="4">YP-PL-M2</strain>
        <tissue evidence="4">Blood</tissue>
    </source>
</reference>
<protein>
    <submittedName>
        <fullName evidence="4">Uncharacterized protein</fullName>
    </submittedName>
</protein>
<dbReference type="Pfam" id="PF12796">
    <property type="entry name" value="Ank_2"/>
    <property type="match status" value="1"/>
</dbReference>
<sequence length="221" mass="24385">MTSIQKEIFKCVLSGDLEGIKEHLEREGVTEESQDIDVCGMKDEVGRNALLTGCVLGRSAISRELVRHGAQVDEQTVRGYSSLHLAACWGHLETVRTLLELGADTQAKTFRGDRPVDLARKYSRTDCADCLVLAEAKQDLVSYVAFVKDLISDPEKNLTKEEKNVSTRICSAKSDWIQSDKNATVSDFIAHRKDIEDTLQPILSKLSTHSATVPVQPAGKI</sequence>
<dbReference type="PROSITE" id="PS50297">
    <property type="entry name" value="ANK_REP_REGION"/>
    <property type="match status" value="1"/>
</dbReference>